<dbReference type="EMBL" id="BSNK01000001">
    <property type="protein sequence ID" value="GLQ22606.1"/>
    <property type="molecule type" value="Genomic_DNA"/>
</dbReference>
<reference evidence="2" key="1">
    <citation type="journal article" date="2014" name="Int. J. Syst. Evol. Microbiol.">
        <title>Complete genome of a new Firmicutes species belonging to the dominant human colonic microbiota ('Ruminococcus bicirculans') reveals two chromosomes and a selective capacity to utilize plant glucans.</title>
        <authorList>
            <consortium name="NISC Comparative Sequencing Program"/>
            <person name="Wegmann U."/>
            <person name="Louis P."/>
            <person name="Goesmann A."/>
            <person name="Henrissat B."/>
            <person name="Duncan S.H."/>
            <person name="Flint H.J."/>
        </authorList>
    </citation>
    <scope>NUCLEOTIDE SEQUENCE</scope>
    <source>
        <strain evidence="2">NBRC 108219</strain>
    </source>
</reference>
<accession>A0ABQ5V4Y7</accession>
<keyword evidence="1" id="KW-0472">Membrane</keyword>
<dbReference type="RefSeq" id="WP_284387104.1">
    <property type="nucleotide sequence ID" value="NZ_BSNK01000001.1"/>
</dbReference>
<proteinExistence type="predicted"/>
<keyword evidence="1" id="KW-1133">Transmembrane helix</keyword>
<feature type="transmembrane region" description="Helical" evidence="1">
    <location>
        <begin position="15"/>
        <end position="36"/>
    </location>
</feature>
<dbReference type="Proteomes" id="UP001161391">
    <property type="component" value="Unassembled WGS sequence"/>
</dbReference>
<sequence length="258" mass="30009">MILRRLTQHVNDQNWFAVVLDFFIVVVGVFIGIQVANWNTERLERTQERDYLIRLHGDFVESINGQRRDVNFLDRQLSDQAIMIKSLDSCTVTPEDETPFQRGINTLGYINPPRIVRRTVDEMIAAGRTDIIRNKALKVQLSSIIALVEWRGNSFSDSVSRMTEHYRFIIEEDVRYDLTRTYADPFIEEFIGVDFDIQTLCQSPKIARAISAISYTTQERKRAYEPILQRYIDFLPVVEEELQSRWGPVLSKSKAATQ</sequence>
<evidence type="ECO:0008006" key="4">
    <source>
        <dbReference type="Google" id="ProtNLM"/>
    </source>
</evidence>
<gene>
    <name evidence="2" type="ORF">GCM10007853_04800</name>
</gene>
<keyword evidence="3" id="KW-1185">Reference proteome</keyword>
<keyword evidence="1" id="KW-0812">Transmembrane</keyword>
<name>A0ABQ5V4Y7_9PROT</name>
<reference evidence="2" key="2">
    <citation type="submission" date="2023-01" db="EMBL/GenBank/DDBJ databases">
        <title>Draft genome sequence of Algimonas ampicilliniresistens strain NBRC 108219.</title>
        <authorList>
            <person name="Sun Q."/>
            <person name="Mori K."/>
        </authorList>
    </citation>
    <scope>NUCLEOTIDE SEQUENCE</scope>
    <source>
        <strain evidence="2">NBRC 108219</strain>
    </source>
</reference>
<organism evidence="2 3">
    <name type="scientific">Algimonas ampicilliniresistens</name>
    <dbReference type="NCBI Taxonomy" id="1298735"/>
    <lineage>
        <taxon>Bacteria</taxon>
        <taxon>Pseudomonadati</taxon>
        <taxon>Pseudomonadota</taxon>
        <taxon>Alphaproteobacteria</taxon>
        <taxon>Maricaulales</taxon>
        <taxon>Robiginitomaculaceae</taxon>
        <taxon>Algimonas</taxon>
    </lineage>
</organism>
<evidence type="ECO:0000313" key="2">
    <source>
        <dbReference type="EMBL" id="GLQ22606.1"/>
    </source>
</evidence>
<comment type="caution">
    <text evidence="2">The sequence shown here is derived from an EMBL/GenBank/DDBJ whole genome shotgun (WGS) entry which is preliminary data.</text>
</comment>
<protein>
    <recommendedName>
        <fullName evidence="4">DUF4760 domain-containing protein</fullName>
    </recommendedName>
</protein>
<evidence type="ECO:0000313" key="3">
    <source>
        <dbReference type="Proteomes" id="UP001161391"/>
    </source>
</evidence>
<evidence type="ECO:0000256" key="1">
    <source>
        <dbReference type="SAM" id="Phobius"/>
    </source>
</evidence>